<organism evidence="6 7">
    <name type="scientific">Fopius arisanus</name>
    <dbReference type="NCBI Taxonomy" id="64838"/>
    <lineage>
        <taxon>Eukaryota</taxon>
        <taxon>Metazoa</taxon>
        <taxon>Ecdysozoa</taxon>
        <taxon>Arthropoda</taxon>
        <taxon>Hexapoda</taxon>
        <taxon>Insecta</taxon>
        <taxon>Pterygota</taxon>
        <taxon>Neoptera</taxon>
        <taxon>Endopterygota</taxon>
        <taxon>Hymenoptera</taxon>
        <taxon>Apocrita</taxon>
        <taxon>Ichneumonoidea</taxon>
        <taxon>Braconidae</taxon>
        <taxon>Opiinae</taxon>
        <taxon>Fopius</taxon>
    </lineage>
</organism>
<evidence type="ECO:0000256" key="2">
    <source>
        <dbReference type="ARBA" id="ARBA00005546"/>
    </source>
</evidence>
<dbReference type="GO" id="GO:0005829">
    <property type="term" value="C:cytosol"/>
    <property type="evidence" value="ECO:0007669"/>
    <property type="project" value="TreeGrafter"/>
</dbReference>
<evidence type="ECO:0000256" key="3">
    <source>
        <dbReference type="ARBA" id="ARBA00022694"/>
    </source>
</evidence>
<evidence type="ECO:0000313" key="7">
    <source>
        <dbReference type="RefSeq" id="XP_011302524.1"/>
    </source>
</evidence>
<dbReference type="Pfam" id="PF08617">
    <property type="entry name" value="CGI-121"/>
    <property type="match status" value="1"/>
</dbReference>
<name>A0A9R1T3K8_9HYME</name>
<accession>A0A9R1T3K8</accession>
<keyword evidence="4 5" id="KW-0539">Nucleus</keyword>
<protein>
    <submittedName>
        <fullName evidence="7">EKC/KEOPS complex subunit TPRKB-like</fullName>
    </submittedName>
</protein>
<gene>
    <name evidence="7" type="primary">LOC105266244</name>
</gene>
<dbReference type="RefSeq" id="XP_011302524.1">
    <property type="nucleotide sequence ID" value="XM_011304222.1"/>
</dbReference>
<dbReference type="OrthoDB" id="329139at2759"/>
<dbReference type="GO" id="GO:0000408">
    <property type="term" value="C:EKC/KEOPS complex"/>
    <property type="evidence" value="ECO:0007669"/>
    <property type="project" value="TreeGrafter"/>
</dbReference>
<comment type="similarity">
    <text evidence="2 5">Belongs to the CGI121/TPRKB family.</text>
</comment>
<dbReference type="SUPFAM" id="SSF143870">
    <property type="entry name" value="PF0523-like"/>
    <property type="match status" value="1"/>
</dbReference>
<dbReference type="Gene3D" id="3.30.2380.10">
    <property type="entry name" value="CGI121/TPRKB"/>
    <property type="match status" value="1"/>
</dbReference>
<dbReference type="KEGG" id="fas:105266244"/>
<dbReference type="GO" id="GO:0005634">
    <property type="term" value="C:nucleus"/>
    <property type="evidence" value="ECO:0007669"/>
    <property type="project" value="UniProtKB-SubCell"/>
</dbReference>
<evidence type="ECO:0000256" key="5">
    <source>
        <dbReference type="RuleBase" id="RU004398"/>
    </source>
</evidence>
<reference evidence="7" key="1">
    <citation type="submission" date="2025-08" db="UniProtKB">
        <authorList>
            <consortium name="RefSeq"/>
        </authorList>
    </citation>
    <scope>IDENTIFICATION</scope>
    <source>
        <strain evidence="7">USDA-PBARC FA_bdor</strain>
        <tissue evidence="7">Whole organism</tissue>
    </source>
</reference>
<evidence type="ECO:0000256" key="1">
    <source>
        <dbReference type="ARBA" id="ARBA00004123"/>
    </source>
</evidence>
<evidence type="ECO:0000256" key="4">
    <source>
        <dbReference type="ARBA" id="ARBA00023242"/>
    </source>
</evidence>
<keyword evidence="6" id="KW-1185">Reference proteome</keyword>
<dbReference type="InterPro" id="IPR036504">
    <property type="entry name" value="CGI121/TPRKB_sf"/>
</dbReference>
<dbReference type="Proteomes" id="UP000694866">
    <property type="component" value="Unplaced"/>
</dbReference>
<dbReference type="PANTHER" id="PTHR15840">
    <property type="entry name" value="CGI-121 FAMILY MEMBER"/>
    <property type="match status" value="1"/>
</dbReference>
<proteinExistence type="inferred from homology"/>
<dbReference type="InterPro" id="IPR013926">
    <property type="entry name" value="CGI121/TPRKB"/>
</dbReference>
<dbReference type="AlphaFoldDB" id="A0A9R1T3K8"/>
<evidence type="ECO:0000313" key="6">
    <source>
        <dbReference type="Proteomes" id="UP000694866"/>
    </source>
</evidence>
<dbReference type="GO" id="GO:0002949">
    <property type="term" value="P:tRNA threonylcarbamoyladenosine modification"/>
    <property type="evidence" value="ECO:0007669"/>
    <property type="project" value="TreeGrafter"/>
</dbReference>
<keyword evidence="3" id="KW-0819">tRNA processing</keyword>
<dbReference type="PANTHER" id="PTHR15840:SF10">
    <property type="entry name" value="EKC_KEOPS COMPLEX SUBUNIT TPRKB"/>
    <property type="match status" value="1"/>
</dbReference>
<sequence>MEGYTLQLDPRTGKYLTLHLFTNIENSKEIRKKLQSGKLQCCVLKASMIVDPFQVVVAANKAVLRQHSGCMITRGVFTEILYAISSSTNISQSLLRFGIGDRDKNILVALLHEENEKAQLEEEILGEITGDRTLISRLGEFVDVELVKKTYKIVEEELKVSSLEDSIVSRIGSDYSVSLK</sequence>
<dbReference type="GeneID" id="105266244"/>
<dbReference type="NCBIfam" id="NF011465">
    <property type="entry name" value="PRK14886.1-1"/>
    <property type="match status" value="1"/>
</dbReference>
<comment type="subcellular location">
    <subcellularLocation>
        <location evidence="1">Nucleus</location>
    </subcellularLocation>
</comment>